<gene>
    <name evidence="1" type="ORF">MLD38_026702</name>
</gene>
<dbReference type="EMBL" id="CM042886">
    <property type="protein sequence ID" value="KAI4342040.1"/>
    <property type="molecule type" value="Genomic_DNA"/>
</dbReference>
<name>A0ACB9NZF0_9MYRT</name>
<accession>A0ACB9NZF0</accession>
<protein>
    <submittedName>
        <fullName evidence="1">Uncharacterized protein</fullName>
    </submittedName>
</protein>
<evidence type="ECO:0000313" key="2">
    <source>
        <dbReference type="Proteomes" id="UP001057402"/>
    </source>
</evidence>
<organism evidence="1 2">
    <name type="scientific">Melastoma candidum</name>
    <dbReference type="NCBI Taxonomy" id="119954"/>
    <lineage>
        <taxon>Eukaryota</taxon>
        <taxon>Viridiplantae</taxon>
        <taxon>Streptophyta</taxon>
        <taxon>Embryophyta</taxon>
        <taxon>Tracheophyta</taxon>
        <taxon>Spermatophyta</taxon>
        <taxon>Magnoliopsida</taxon>
        <taxon>eudicotyledons</taxon>
        <taxon>Gunneridae</taxon>
        <taxon>Pentapetalae</taxon>
        <taxon>rosids</taxon>
        <taxon>malvids</taxon>
        <taxon>Myrtales</taxon>
        <taxon>Melastomataceae</taxon>
        <taxon>Melastomatoideae</taxon>
        <taxon>Melastomateae</taxon>
        <taxon>Melastoma</taxon>
    </lineage>
</organism>
<keyword evidence="2" id="KW-1185">Reference proteome</keyword>
<reference evidence="2" key="1">
    <citation type="journal article" date="2023" name="Front. Plant Sci.">
        <title>Chromosomal-level genome assembly of Melastoma candidum provides insights into trichome evolution.</title>
        <authorList>
            <person name="Zhong Y."/>
            <person name="Wu W."/>
            <person name="Sun C."/>
            <person name="Zou P."/>
            <person name="Liu Y."/>
            <person name="Dai S."/>
            <person name="Zhou R."/>
        </authorList>
    </citation>
    <scope>NUCLEOTIDE SEQUENCE [LARGE SCALE GENOMIC DNA]</scope>
</reference>
<evidence type="ECO:0000313" key="1">
    <source>
        <dbReference type="EMBL" id="KAI4342040.1"/>
    </source>
</evidence>
<comment type="caution">
    <text evidence="1">The sequence shown here is derived from an EMBL/GenBank/DDBJ whole genome shotgun (WGS) entry which is preliminary data.</text>
</comment>
<sequence>MEGLIPFLIQAVRNQKLRQGYRSLSAGGSSHRSYHLLMEGERPSEGSSHRRTRSEFQLPATERHPVYEFMSQRVPGPSPAVTIASDVSRITSRDDRGLNHLHRRK</sequence>
<dbReference type="Proteomes" id="UP001057402">
    <property type="component" value="Chromosome 7"/>
</dbReference>
<proteinExistence type="predicted"/>